<accession>A0A4P6ZL55</accession>
<organism evidence="1 2">
    <name type="scientific">Acetilactobacillus jinshanensis</name>
    <dbReference type="NCBI Taxonomy" id="1720083"/>
    <lineage>
        <taxon>Bacteria</taxon>
        <taxon>Bacillati</taxon>
        <taxon>Bacillota</taxon>
        <taxon>Bacilli</taxon>
        <taxon>Lactobacillales</taxon>
        <taxon>Lactobacillaceae</taxon>
        <taxon>Acetilactobacillus</taxon>
    </lineage>
</organism>
<dbReference type="InterPro" id="IPR023168">
    <property type="entry name" value="GatB_Yqey_C_2"/>
</dbReference>
<dbReference type="AlphaFoldDB" id="A0A4P6ZL55"/>
<dbReference type="InterPro" id="IPR042184">
    <property type="entry name" value="YqeY/Aim41_N"/>
</dbReference>
<dbReference type="RefSeq" id="WP_133441537.1">
    <property type="nucleotide sequence ID" value="NZ_CP034726.1"/>
</dbReference>
<dbReference type="SUPFAM" id="SSF89095">
    <property type="entry name" value="GatB/YqeY motif"/>
    <property type="match status" value="1"/>
</dbReference>
<evidence type="ECO:0000313" key="1">
    <source>
        <dbReference type="EMBL" id="QBP17980.1"/>
    </source>
</evidence>
<dbReference type="Pfam" id="PF09424">
    <property type="entry name" value="YqeY"/>
    <property type="match status" value="1"/>
</dbReference>
<protein>
    <submittedName>
        <fullName evidence="1">GatB/YqeY domain-containing protein</fullName>
    </submittedName>
</protein>
<dbReference type="Gene3D" id="1.10.1510.10">
    <property type="entry name" value="Uncharacterised protein YqeY/AIM41 PF09424, N-terminal domain"/>
    <property type="match status" value="1"/>
</dbReference>
<dbReference type="EMBL" id="CP034726">
    <property type="protein sequence ID" value="QBP17980.1"/>
    <property type="molecule type" value="Genomic_DNA"/>
</dbReference>
<dbReference type="Proteomes" id="UP000294321">
    <property type="component" value="Chromosome"/>
</dbReference>
<sequence length="147" mass="16472">MSLNETLTKDMIKAMKARDNSSLSVIRQLKTDLTNKKIALGRDLTPKDETAVVMHEVKQHKESIDAFKKGKRADLVKEQETYLKALMKYAPKPLTSDQVKKLVSDTIKQVHATSMKDFGKVMGTVMGKAKGRANGTVINKMVRQLLK</sequence>
<dbReference type="InterPro" id="IPR003789">
    <property type="entry name" value="Asn/Gln_tRNA_amidoTrase-B-like"/>
</dbReference>
<dbReference type="InterPro" id="IPR019004">
    <property type="entry name" value="YqeY/Aim41"/>
</dbReference>
<reference evidence="2" key="1">
    <citation type="submission" date="2018-12" db="EMBL/GenBank/DDBJ databases">
        <title>A new species of lactobacillus.</title>
        <authorList>
            <person name="Jian Y."/>
            <person name="Xin L."/>
            <person name="Hong Z.J."/>
            <person name="Ming L.Z."/>
            <person name="Hong X.Z."/>
        </authorList>
    </citation>
    <scope>NUCLEOTIDE SEQUENCE [LARGE SCALE GENOMIC DNA]</scope>
    <source>
        <strain evidence="2">HSLZ-75</strain>
    </source>
</reference>
<evidence type="ECO:0000313" key="2">
    <source>
        <dbReference type="Proteomes" id="UP000294321"/>
    </source>
</evidence>
<gene>
    <name evidence="1" type="ORF">ELX58_02190</name>
</gene>
<dbReference type="PANTHER" id="PTHR28055:SF1">
    <property type="entry name" value="ALTERED INHERITANCE OF MITOCHONDRIA PROTEIN 41, MITOCHONDRIAL"/>
    <property type="match status" value="1"/>
</dbReference>
<dbReference type="OrthoDB" id="9794041at2"/>
<dbReference type="GO" id="GO:0016884">
    <property type="term" value="F:carbon-nitrogen ligase activity, with glutamine as amido-N-donor"/>
    <property type="evidence" value="ECO:0007669"/>
    <property type="project" value="InterPro"/>
</dbReference>
<dbReference type="KEGG" id="lji:ELX58_02190"/>
<dbReference type="Gene3D" id="1.10.10.410">
    <property type="match status" value="1"/>
</dbReference>
<keyword evidence="2" id="KW-1185">Reference proteome</keyword>
<proteinExistence type="predicted"/>
<name>A0A4P6ZL55_9LACO</name>
<dbReference type="PANTHER" id="PTHR28055">
    <property type="entry name" value="ALTERED INHERITANCE OF MITOCHONDRIA PROTEIN 41, MITOCHONDRIAL"/>
    <property type="match status" value="1"/>
</dbReference>